<gene>
    <name evidence="1" type="ordered locus">AM1_2107</name>
</gene>
<sequence>MVLTLAKALKRGIQPILVTCNPANRASVKVMQKNGGVPTSESYIPRINQQVSRH</sequence>
<protein>
    <submittedName>
        <fullName evidence="1">Acetyltransferase, putative</fullName>
    </submittedName>
</protein>
<dbReference type="AlphaFoldDB" id="B0BYV6"/>
<dbReference type="SUPFAM" id="SSF55729">
    <property type="entry name" value="Acyl-CoA N-acyltransferases (Nat)"/>
    <property type="match status" value="1"/>
</dbReference>
<keyword evidence="1" id="KW-0808">Transferase</keyword>
<accession>B0BYV6</accession>
<evidence type="ECO:0000313" key="2">
    <source>
        <dbReference type="Proteomes" id="UP000000268"/>
    </source>
</evidence>
<organism evidence="1 2">
    <name type="scientific">Acaryochloris marina (strain MBIC 11017)</name>
    <dbReference type="NCBI Taxonomy" id="329726"/>
    <lineage>
        <taxon>Bacteria</taxon>
        <taxon>Bacillati</taxon>
        <taxon>Cyanobacteriota</taxon>
        <taxon>Cyanophyceae</taxon>
        <taxon>Acaryochloridales</taxon>
        <taxon>Acaryochloridaceae</taxon>
        <taxon>Acaryochloris</taxon>
    </lineage>
</organism>
<reference evidence="1 2" key="1">
    <citation type="journal article" date="2008" name="Proc. Natl. Acad. Sci. U.S.A.">
        <title>Niche adaptation and genome expansion in the chlorophyll d-producing cyanobacterium Acaryochloris marina.</title>
        <authorList>
            <person name="Swingley W.D."/>
            <person name="Chen M."/>
            <person name="Cheung P.C."/>
            <person name="Conrad A.L."/>
            <person name="Dejesa L.C."/>
            <person name="Hao J."/>
            <person name="Honchak B.M."/>
            <person name="Karbach L.E."/>
            <person name="Kurdoglu A."/>
            <person name="Lahiri S."/>
            <person name="Mastrian S.D."/>
            <person name="Miyashita H."/>
            <person name="Page L."/>
            <person name="Ramakrishna P."/>
            <person name="Satoh S."/>
            <person name="Sattley W.M."/>
            <person name="Shimada Y."/>
            <person name="Taylor H.L."/>
            <person name="Tomo T."/>
            <person name="Tsuchiya T."/>
            <person name="Wang Z.T."/>
            <person name="Raymond J."/>
            <person name="Mimuro M."/>
            <person name="Blankenship R.E."/>
            <person name="Touchman J.W."/>
        </authorList>
    </citation>
    <scope>NUCLEOTIDE SEQUENCE [LARGE SCALE GENOMIC DNA]</scope>
    <source>
        <strain evidence="2">MBIC 11017</strain>
    </source>
</reference>
<keyword evidence="2" id="KW-1185">Reference proteome</keyword>
<dbReference type="HOGENOM" id="CLU_3039288_0_0_3"/>
<dbReference type="STRING" id="329726.AM1_2107"/>
<dbReference type="eggNOG" id="COG3981">
    <property type="taxonomic scope" value="Bacteria"/>
</dbReference>
<dbReference type="GO" id="GO:0016740">
    <property type="term" value="F:transferase activity"/>
    <property type="evidence" value="ECO:0007669"/>
    <property type="project" value="UniProtKB-KW"/>
</dbReference>
<dbReference type="InterPro" id="IPR016181">
    <property type="entry name" value="Acyl_CoA_acyltransferase"/>
</dbReference>
<dbReference type="KEGG" id="amr:AM1_2107"/>
<proteinExistence type="predicted"/>
<evidence type="ECO:0000313" key="1">
    <source>
        <dbReference type="EMBL" id="ABW27122.1"/>
    </source>
</evidence>
<dbReference type="EMBL" id="CP000828">
    <property type="protein sequence ID" value="ABW27122.1"/>
    <property type="molecule type" value="Genomic_DNA"/>
</dbReference>
<name>B0BYV6_ACAM1</name>
<dbReference type="Proteomes" id="UP000000268">
    <property type="component" value="Chromosome"/>
</dbReference>